<evidence type="ECO:0000259" key="1">
    <source>
        <dbReference type="Pfam" id="PF07727"/>
    </source>
</evidence>
<protein>
    <submittedName>
        <fullName evidence="4">Copia protein</fullName>
    </submittedName>
</protein>
<evidence type="ECO:0000313" key="4">
    <source>
        <dbReference type="EMBL" id="KAL0323460.1"/>
    </source>
</evidence>
<gene>
    <name evidence="4" type="ORF">Sangu_1965300</name>
</gene>
<accession>A0AAW2LWA1</accession>
<reference evidence="4" key="1">
    <citation type="submission" date="2020-06" db="EMBL/GenBank/DDBJ databases">
        <authorList>
            <person name="Li T."/>
            <person name="Hu X."/>
            <person name="Zhang T."/>
            <person name="Song X."/>
            <person name="Zhang H."/>
            <person name="Dai N."/>
            <person name="Sheng W."/>
            <person name="Hou X."/>
            <person name="Wei L."/>
        </authorList>
    </citation>
    <scope>NUCLEOTIDE SEQUENCE</scope>
    <source>
        <strain evidence="4">G01</strain>
        <tissue evidence="4">Leaf</tissue>
    </source>
</reference>
<dbReference type="Pfam" id="PF13976">
    <property type="entry name" value="gag_pre-integrs"/>
    <property type="match status" value="1"/>
</dbReference>
<dbReference type="InterPro" id="IPR057670">
    <property type="entry name" value="SH3_retrovirus"/>
</dbReference>
<dbReference type="InterPro" id="IPR013103">
    <property type="entry name" value="RVT_2"/>
</dbReference>
<sequence length="514" mass="56284">MQCCGGFKEQNLLGMLNPNMPSNLILGIGSFLNAAETVTGKIRTSSCAESSTEFAALGNGAKAVEANGAPVDQKSVLVNGTQTGKPNAVSTELLSSSLLKTSHSKLRRAARRRSATVPHVVPALHPAQRAAAVPRAQAAPFLRCSPRRSRRSAASPQPAGLPYSAAHGLSDYFSIIDLQTRRTIGTGHERGGLYFLDTTPHVDARALSASGSPLQWHSRLGHPSLPTLQKILPIDSAHLECESCELAPRVFGCVYFVHIHSPSLDKLSPRSVKCIFLGYSRTQKGYRCYDPQSRRSFTFADVTFFEFTPFYSPQSSVVVPPPSVPLLVPTLFVPPHTEPPIRLLQVYSRHNCSTNTTLIVPPDLPPTAAPGNPSATPANDLPIALWKSWKIAMDDEMSALISMGTWELVEVPPNADIVAYRWVFTLKFRADGTLERYKARLVAKGFTQTYGVDYFETFSPVARLNSIHVLFSLAVNLNWPMYQMNIKNAFLYGDLNETAYMEQPPGYVAQGEKQ</sequence>
<evidence type="ECO:0000259" key="2">
    <source>
        <dbReference type="Pfam" id="PF13976"/>
    </source>
</evidence>
<dbReference type="Pfam" id="PF07727">
    <property type="entry name" value="RVT_2"/>
    <property type="match status" value="1"/>
</dbReference>
<organism evidence="4">
    <name type="scientific">Sesamum angustifolium</name>
    <dbReference type="NCBI Taxonomy" id="2727405"/>
    <lineage>
        <taxon>Eukaryota</taxon>
        <taxon>Viridiplantae</taxon>
        <taxon>Streptophyta</taxon>
        <taxon>Embryophyta</taxon>
        <taxon>Tracheophyta</taxon>
        <taxon>Spermatophyta</taxon>
        <taxon>Magnoliopsida</taxon>
        <taxon>eudicotyledons</taxon>
        <taxon>Gunneridae</taxon>
        <taxon>Pentapetalae</taxon>
        <taxon>asterids</taxon>
        <taxon>lamiids</taxon>
        <taxon>Lamiales</taxon>
        <taxon>Pedaliaceae</taxon>
        <taxon>Sesamum</taxon>
    </lineage>
</organism>
<proteinExistence type="predicted"/>
<feature type="domain" description="GAG-pre-integrase" evidence="2">
    <location>
        <begin position="192"/>
        <end position="247"/>
    </location>
</feature>
<feature type="domain" description="Reverse transcriptase Ty1/copia-type" evidence="1">
    <location>
        <begin position="405"/>
        <end position="513"/>
    </location>
</feature>
<dbReference type="AlphaFoldDB" id="A0AAW2LWA1"/>
<dbReference type="EMBL" id="JACGWK010000012">
    <property type="protein sequence ID" value="KAL0323460.1"/>
    <property type="molecule type" value="Genomic_DNA"/>
</dbReference>
<feature type="domain" description="Retroviral polymerase SH3-like" evidence="3">
    <location>
        <begin position="253"/>
        <end position="314"/>
    </location>
</feature>
<comment type="caution">
    <text evidence="4">The sequence shown here is derived from an EMBL/GenBank/DDBJ whole genome shotgun (WGS) entry which is preliminary data.</text>
</comment>
<dbReference type="InterPro" id="IPR025724">
    <property type="entry name" value="GAG-pre-integrase_dom"/>
</dbReference>
<reference evidence="4" key="2">
    <citation type="journal article" date="2024" name="Plant">
        <title>Genomic evolution and insights into agronomic trait innovations of Sesamum species.</title>
        <authorList>
            <person name="Miao H."/>
            <person name="Wang L."/>
            <person name="Qu L."/>
            <person name="Liu H."/>
            <person name="Sun Y."/>
            <person name="Le M."/>
            <person name="Wang Q."/>
            <person name="Wei S."/>
            <person name="Zheng Y."/>
            <person name="Lin W."/>
            <person name="Duan Y."/>
            <person name="Cao H."/>
            <person name="Xiong S."/>
            <person name="Wang X."/>
            <person name="Wei L."/>
            <person name="Li C."/>
            <person name="Ma Q."/>
            <person name="Ju M."/>
            <person name="Zhao R."/>
            <person name="Li G."/>
            <person name="Mu C."/>
            <person name="Tian Q."/>
            <person name="Mei H."/>
            <person name="Zhang T."/>
            <person name="Gao T."/>
            <person name="Zhang H."/>
        </authorList>
    </citation>
    <scope>NUCLEOTIDE SEQUENCE</scope>
    <source>
        <strain evidence="4">G01</strain>
    </source>
</reference>
<evidence type="ECO:0000259" key="3">
    <source>
        <dbReference type="Pfam" id="PF25597"/>
    </source>
</evidence>
<dbReference type="Pfam" id="PF25597">
    <property type="entry name" value="SH3_retrovirus"/>
    <property type="match status" value="1"/>
</dbReference>
<name>A0AAW2LWA1_9LAMI</name>